<dbReference type="SUPFAM" id="SSF52343">
    <property type="entry name" value="Ferredoxin reductase-like, C-terminal NADP-linked domain"/>
    <property type="match status" value="1"/>
</dbReference>
<evidence type="ECO:0008006" key="3">
    <source>
        <dbReference type="Google" id="ProtNLM"/>
    </source>
</evidence>
<dbReference type="Gene3D" id="3.40.50.80">
    <property type="entry name" value="Nucleotide-binding domain of ferredoxin-NADP reductase (FNR) module"/>
    <property type="match status" value="1"/>
</dbReference>
<evidence type="ECO:0000313" key="2">
    <source>
        <dbReference type="Proteomes" id="UP001497522"/>
    </source>
</evidence>
<accession>A0ABP1AT52</accession>
<gene>
    <name evidence="1" type="ORF">CSSPJE1EN2_LOCUS8759</name>
</gene>
<evidence type="ECO:0000313" key="1">
    <source>
        <dbReference type="EMBL" id="CAK9865764.1"/>
    </source>
</evidence>
<dbReference type="EMBL" id="OZ023716">
    <property type="protein sequence ID" value="CAK9865764.1"/>
    <property type="molecule type" value="Genomic_DNA"/>
</dbReference>
<sequence>MASLMHAGSMLTKQFVSTTTTTSSPPLPHGYVITAAIHSSNGAFTSTSTGALVSFAGVKSLQTPKLQSAGKGKAAGGCFRACKQKRSTVCVAASVETAESSSATDIDVSEQRRAILEENERTRGFTLQEVETVGFQDWHPSKVVSVQDLIPGVLRCITVETEVSREFVALDKAYTKPGQIVQLRMGEKEARVAVSSPPFSQDINVPVLYKLRGDIPAGTTKMPQFSLSVKACLDLHVEEASAPEFFNLIEGQELELGAFEATGLDLRPVMFLARFPTLIIFAQGLGIAVARAIVEAKDGDIGSLNLNFRNDVRLYYTASKPSMLAYQSNFADWEAKKVKVCTAVDETSGEEWQGCVGSFTKLWDEDDIEYDPQTTAAVVCVEKGARDELRNLLAEAGIPQQQIATWDY</sequence>
<dbReference type="Proteomes" id="UP001497522">
    <property type="component" value="Chromosome 15"/>
</dbReference>
<proteinExistence type="predicted"/>
<organism evidence="1 2">
    <name type="scientific">Sphagnum jensenii</name>
    <dbReference type="NCBI Taxonomy" id="128206"/>
    <lineage>
        <taxon>Eukaryota</taxon>
        <taxon>Viridiplantae</taxon>
        <taxon>Streptophyta</taxon>
        <taxon>Embryophyta</taxon>
        <taxon>Bryophyta</taxon>
        <taxon>Sphagnophytina</taxon>
        <taxon>Sphagnopsida</taxon>
        <taxon>Sphagnales</taxon>
        <taxon>Sphagnaceae</taxon>
        <taxon>Sphagnum</taxon>
    </lineage>
</organism>
<dbReference type="PANTHER" id="PTHR47215">
    <property type="match status" value="1"/>
</dbReference>
<keyword evidence="2" id="KW-1185">Reference proteome</keyword>
<reference evidence="1" key="1">
    <citation type="submission" date="2024-03" db="EMBL/GenBank/DDBJ databases">
        <authorList>
            <consortium name="ELIXIR-Norway"/>
            <consortium name="Elixir Norway"/>
        </authorList>
    </citation>
    <scope>NUCLEOTIDE SEQUENCE</scope>
</reference>
<name>A0ABP1AT52_9BRYO</name>
<dbReference type="PANTHER" id="PTHR47215:SF3">
    <property type="entry name" value="FAD-BINDING FR-TYPE DOMAIN-CONTAINING PROTEIN"/>
    <property type="match status" value="1"/>
</dbReference>
<protein>
    <recommendedName>
        <fullName evidence="3">FAD-binding FR-type domain-containing protein</fullName>
    </recommendedName>
</protein>
<dbReference type="InterPro" id="IPR039261">
    <property type="entry name" value="FNR_nucleotide-bd"/>
</dbReference>